<keyword evidence="2" id="KW-0560">Oxidoreductase</keyword>
<dbReference type="EMBL" id="MN850873">
    <property type="protein sequence ID" value="QHD26323.1"/>
    <property type="molecule type" value="Genomic_DNA"/>
</dbReference>
<dbReference type="Gene3D" id="1.10.700.10">
    <property type="entry name" value="Dioxygenase LigAB, LigA subunit"/>
    <property type="match status" value="1"/>
</dbReference>
<dbReference type="EMBL" id="MH534948">
    <property type="protein sequence ID" value="QCX41906.1"/>
    <property type="molecule type" value="Genomic_DNA"/>
</dbReference>
<reference evidence="1" key="1">
    <citation type="journal article" date="2019" name="J. Am. Chem. Soc.">
        <title>The Amipurimycin and Miharamycin Biosynthetic Gene Clusters: Unraveling the Origins of 2-Aminopurinyl Peptidyl Nucleoside Antibiotics.</title>
        <authorList>
            <person name="Romo A.J."/>
            <person name="Shiraishi T."/>
            <person name="Ikeuchi H."/>
            <person name="Lin G.M."/>
            <person name="Geng Y."/>
            <person name="Lee Y.H."/>
            <person name="Liem P.H."/>
            <person name="Ma T."/>
            <person name="Ogasawara Y."/>
            <person name="Shin-Ya K."/>
            <person name="Nishiyama M."/>
            <person name="Kuzuyama T."/>
            <person name="Liu H.W."/>
        </authorList>
    </citation>
    <scope>NUCLEOTIDE SEQUENCE</scope>
    <source>
        <strain evidence="1">MS-1242 [SF-489]</strain>
    </source>
</reference>
<dbReference type="InterPro" id="IPR036622">
    <property type="entry name" value="LigA_sf"/>
</dbReference>
<reference evidence="2" key="2">
    <citation type="journal article" date="2020" name="J. Am. Chem. Soc.">
        <title>Characterization of Miharamycin Biosynthesis Reveals a Hybrid NRPS-PKS to Synthesize High-Carbon Sugar from a Complex Nucleoside.</title>
        <authorList>
            <person name="Wang F."/>
            <person name="Zhang W.H."/>
            <person name="Zhao J."/>
            <person name="Kang W.J."/>
            <person name="Wang S."/>
            <person name="Yu B."/>
            <person name="Pan H.X."/>
            <person name="Tang G.L."/>
        </authorList>
    </citation>
    <scope>NUCLEOTIDE SEQUENCE</scope>
    <source>
        <strain evidence="2">MS-1242</strain>
    </source>
</reference>
<evidence type="ECO:0000313" key="2">
    <source>
        <dbReference type="EMBL" id="QHD26323.1"/>
    </source>
</evidence>
<sequence>MSVQAIDRLCYDVAHDPETLERLRADPRRELGRRPLSAVERDELLRGDVAALYRRGAHPVLLVRLANARVLGLDPGLYAARIRTAEARFSVSAPPGPA</sequence>
<organism evidence="1">
    <name type="scientific">Streptomyces miharaensis</name>
    <dbReference type="NCBI Taxonomy" id="285483"/>
    <lineage>
        <taxon>Bacteria</taxon>
        <taxon>Bacillati</taxon>
        <taxon>Actinomycetota</taxon>
        <taxon>Actinomycetes</taxon>
        <taxon>Kitasatosporales</taxon>
        <taxon>Streptomycetaceae</taxon>
        <taxon>Streptomyces</taxon>
    </lineage>
</organism>
<dbReference type="GO" id="GO:0051213">
    <property type="term" value="F:dioxygenase activity"/>
    <property type="evidence" value="ECO:0007669"/>
    <property type="project" value="UniProtKB-KW"/>
</dbReference>
<gene>
    <name evidence="1" type="primary">mhr2</name>
    <name evidence="2" type="synonym">mihS</name>
</gene>
<evidence type="ECO:0000313" key="1">
    <source>
        <dbReference type="EMBL" id="QCX41906.1"/>
    </source>
</evidence>
<protein>
    <submittedName>
        <fullName evidence="1">Mhr2</fullName>
    </submittedName>
    <submittedName>
        <fullName evidence="2">Subunit B of Class III Extradiol ring-cleavage dioxygenase</fullName>
    </submittedName>
</protein>
<accession>A0A4Y5QS11</accession>
<proteinExistence type="predicted"/>
<dbReference type="SUPFAM" id="SSF48076">
    <property type="entry name" value="LigA subunit of an aromatic-ring-opening dioxygenase LigAB"/>
    <property type="match status" value="1"/>
</dbReference>
<dbReference type="AlphaFoldDB" id="A0A4Y5QS11"/>
<name>A0A4Y5QS11_9ACTN</name>
<keyword evidence="2" id="KW-0223">Dioxygenase</keyword>